<dbReference type="PROSITE" id="PS01186">
    <property type="entry name" value="EGF_2"/>
    <property type="match status" value="1"/>
</dbReference>
<feature type="domain" description="EGF-like" evidence="2">
    <location>
        <begin position="27"/>
        <end position="67"/>
    </location>
</feature>
<dbReference type="Gene3D" id="2.10.25.10">
    <property type="entry name" value="Laminin"/>
    <property type="match status" value="1"/>
</dbReference>
<evidence type="ECO:0000313" key="4">
    <source>
        <dbReference type="Proteomes" id="UP001162156"/>
    </source>
</evidence>
<proteinExistence type="predicted"/>
<keyword evidence="4" id="KW-1185">Reference proteome</keyword>
<reference evidence="3" key="1">
    <citation type="journal article" date="2023" name="Insect Mol. Biol.">
        <title>Genome sequencing provides insights into the evolution of gene families encoding plant cell wall-degrading enzymes in longhorned beetles.</title>
        <authorList>
            <person name="Shin N.R."/>
            <person name="Okamura Y."/>
            <person name="Kirsch R."/>
            <person name="Pauchet Y."/>
        </authorList>
    </citation>
    <scope>NUCLEOTIDE SEQUENCE</scope>
    <source>
        <strain evidence="3">RBIC_L_NR</strain>
    </source>
</reference>
<protein>
    <recommendedName>
        <fullName evidence="2">EGF-like domain-containing protein</fullName>
    </recommendedName>
</protein>
<dbReference type="AlphaFoldDB" id="A0AAV8WI57"/>
<organism evidence="3 4">
    <name type="scientific">Rhamnusium bicolor</name>
    <dbReference type="NCBI Taxonomy" id="1586634"/>
    <lineage>
        <taxon>Eukaryota</taxon>
        <taxon>Metazoa</taxon>
        <taxon>Ecdysozoa</taxon>
        <taxon>Arthropoda</taxon>
        <taxon>Hexapoda</taxon>
        <taxon>Insecta</taxon>
        <taxon>Pterygota</taxon>
        <taxon>Neoptera</taxon>
        <taxon>Endopterygota</taxon>
        <taxon>Coleoptera</taxon>
        <taxon>Polyphaga</taxon>
        <taxon>Cucujiformia</taxon>
        <taxon>Chrysomeloidea</taxon>
        <taxon>Cerambycidae</taxon>
        <taxon>Lepturinae</taxon>
        <taxon>Rhagiini</taxon>
        <taxon>Rhamnusium</taxon>
    </lineage>
</organism>
<dbReference type="Proteomes" id="UP001162156">
    <property type="component" value="Unassembled WGS sequence"/>
</dbReference>
<comment type="caution">
    <text evidence="1">Lacks conserved residue(s) required for the propagation of feature annotation.</text>
</comment>
<dbReference type="PANTHER" id="PTHR10199">
    <property type="entry name" value="THROMBOSPONDIN"/>
    <property type="match status" value="1"/>
</dbReference>
<evidence type="ECO:0000313" key="3">
    <source>
        <dbReference type="EMBL" id="KAJ8926470.1"/>
    </source>
</evidence>
<evidence type="ECO:0000259" key="2">
    <source>
        <dbReference type="PROSITE" id="PS50026"/>
    </source>
</evidence>
<dbReference type="PROSITE" id="PS50026">
    <property type="entry name" value="EGF_3"/>
    <property type="match status" value="1"/>
</dbReference>
<dbReference type="PANTHER" id="PTHR10199:SF100">
    <property type="entry name" value="THROMBOSPONDIN, ISOFORM A"/>
    <property type="match status" value="1"/>
</dbReference>
<evidence type="ECO:0000256" key="1">
    <source>
        <dbReference type="PROSITE-ProRule" id="PRU00076"/>
    </source>
</evidence>
<name>A0AAV8WI57_9CUCU</name>
<dbReference type="EMBL" id="JANEYF010005889">
    <property type="protein sequence ID" value="KAJ8926470.1"/>
    <property type="molecule type" value="Genomic_DNA"/>
</dbReference>
<accession>A0AAV8WI57</accession>
<dbReference type="Pfam" id="PF00008">
    <property type="entry name" value="EGF"/>
    <property type="match status" value="1"/>
</dbReference>
<dbReference type="InterPro" id="IPR000742">
    <property type="entry name" value="EGF"/>
</dbReference>
<sequence length="106" mass="11786">MYKNGSYECGPCEYGYTGNQTIGCHRGEGFCPSGHQCDKNARCINYGWGQYACECVTGWAGNGVMCGPDRDLDSWPDIRLPCSDAHCAQVKKIGNLDNSFYFNYFP</sequence>
<comment type="caution">
    <text evidence="3">The sequence shown here is derived from an EMBL/GenBank/DDBJ whole genome shotgun (WGS) entry which is preliminary data.</text>
</comment>
<keyword evidence="1" id="KW-0245">EGF-like domain</keyword>
<gene>
    <name evidence="3" type="ORF">NQ314_021165</name>
</gene>